<organism evidence="1 2">
    <name type="scientific">Viridothelium virens</name>
    <name type="common">Speckled blister lichen</name>
    <name type="synonym">Trypethelium virens</name>
    <dbReference type="NCBI Taxonomy" id="1048519"/>
    <lineage>
        <taxon>Eukaryota</taxon>
        <taxon>Fungi</taxon>
        <taxon>Dikarya</taxon>
        <taxon>Ascomycota</taxon>
        <taxon>Pezizomycotina</taxon>
        <taxon>Dothideomycetes</taxon>
        <taxon>Dothideomycetes incertae sedis</taxon>
        <taxon>Trypetheliales</taxon>
        <taxon>Trypetheliaceae</taxon>
        <taxon>Viridothelium</taxon>
    </lineage>
</organism>
<evidence type="ECO:0000313" key="1">
    <source>
        <dbReference type="EMBL" id="KAF2229819.1"/>
    </source>
</evidence>
<name>A0A6A6GW48_VIRVR</name>
<sequence length="307" mass="35232">MSFSKPFEFLNLPQEIRCIIYDMIEDEDDGEDDGEDYTLLVETITSGYWGTPTLFHLAKTCTQIRAEIMHQLVYRPCIFVLKEYPYSEHLDPSSPINHSPVRQFLNELCETDKREFVSCQIRVRADPFAVASGAVEQLLDEIPNASYFITVASNLATRPRDMKILDTAIEAIEKIFQHYSQTGESIPNEEEILSRLNDKVLSINDELVDIETAYEVTEMSASILMMIHNWRARLGGDVEYGLCELRDQGWDVTEVDIASMGEAFEKPSYRRTDKPAARFAFPIRIQRDSDGCDIETHIYFPSHDFSV</sequence>
<evidence type="ECO:0000313" key="2">
    <source>
        <dbReference type="Proteomes" id="UP000800092"/>
    </source>
</evidence>
<protein>
    <recommendedName>
        <fullName evidence="3">F-box domain-containing protein</fullName>
    </recommendedName>
</protein>
<reference evidence="1" key="1">
    <citation type="journal article" date="2020" name="Stud. Mycol.">
        <title>101 Dothideomycetes genomes: a test case for predicting lifestyles and emergence of pathogens.</title>
        <authorList>
            <person name="Haridas S."/>
            <person name="Albert R."/>
            <person name="Binder M."/>
            <person name="Bloem J."/>
            <person name="Labutti K."/>
            <person name="Salamov A."/>
            <person name="Andreopoulos B."/>
            <person name="Baker S."/>
            <person name="Barry K."/>
            <person name="Bills G."/>
            <person name="Bluhm B."/>
            <person name="Cannon C."/>
            <person name="Castanera R."/>
            <person name="Culley D."/>
            <person name="Daum C."/>
            <person name="Ezra D."/>
            <person name="Gonzalez J."/>
            <person name="Henrissat B."/>
            <person name="Kuo A."/>
            <person name="Liang C."/>
            <person name="Lipzen A."/>
            <person name="Lutzoni F."/>
            <person name="Magnuson J."/>
            <person name="Mondo S."/>
            <person name="Nolan M."/>
            <person name="Ohm R."/>
            <person name="Pangilinan J."/>
            <person name="Park H.-J."/>
            <person name="Ramirez L."/>
            <person name="Alfaro M."/>
            <person name="Sun H."/>
            <person name="Tritt A."/>
            <person name="Yoshinaga Y."/>
            <person name="Zwiers L.-H."/>
            <person name="Turgeon B."/>
            <person name="Goodwin S."/>
            <person name="Spatafora J."/>
            <person name="Crous P."/>
            <person name="Grigoriev I."/>
        </authorList>
    </citation>
    <scope>NUCLEOTIDE SEQUENCE</scope>
    <source>
        <strain evidence="1">Tuck. ex Michener</strain>
    </source>
</reference>
<evidence type="ECO:0008006" key="3">
    <source>
        <dbReference type="Google" id="ProtNLM"/>
    </source>
</evidence>
<accession>A0A6A6GW48</accession>
<dbReference type="Proteomes" id="UP000800092">
    <property type="component" value="Unassembled WGS sequence"/>
</dbReference>
<proteinExistence type="predicted"/>
<dbReference type="EMBL" id="ML991853">
    <property type="protein sequence ID" value="KAF2229819.1"/>
    <property type="molecule type" value="Genomic_DNA"/>
</dbReference>
<gene>
    <name evidence="1" type="ORF">EV356DRAFT_510103</name>
</gene>
<keyword evidence="2" id="KW-1185">Reference proteome</keyword>
<dbReference type="AlphaFoldDB" id="A0A6A6GW48"/>